<comment type="function">
    <text evidence="3">Regulates mitochondrial small subunit maturation by controlling 15S rRNA 5'-end processing. Localizes to the 5' precursor of the 15S rRNA in a position that is subsequently occupied by mS47 in the mature yeast mtSSU. Uses structure and sequence-specific RNA recognition, binding to a single-stranded region of the precursor and specifically recognizing bases -6 to -1. The exchange of Ccm1 for mS47 is coupled to the irreversible removal of precursor rRNA that is accompanied by conformational changes of the mitoribosomal proteins uS5m and mS26. These conformational changes signal completion of 5'-end rRNA processing through protection of the mature 5'-end of the 15S rRNA and stabilization of mS47. The removal of the 5' precursor together with the dissociation of Ccm1 may be catalyzed by the 5'-3' exoribonuclease Pet127. Involved in the specific removal of group I introns in mitochondrial encoded transcripts.</text>
</comment>
<evidence type="ECO:0000313" key="8">
    <source>
        <dbReference type="EMBL" id="KAH8982705.1"/>
    </source>
</evidence>
<feature type="region of interest" description="Disordered" evidence="6">
    <location>
        <begin position="34"/>
        <end position="63"/>
    </location>
</feature>
<name>A0AAD4LDE1_9AGAM</name>
<evidence type="ECO:0000256" key="1">
    <source>
        <dbReference type="ARBA" id="ARBA00006192"/>
    </source>
</evidence>
<feature type="domain" description="Pentatricopeptide repeat-containing protein-mitochondrial" evidence="7">
    <location>
        <begin position="295"/>
        <end position="426"/>
    </location>
</feature>
<reference evidence="8" key="1">
    <citation type="submission" date="2022-01" db="EMBL/GenBank/DDBJ databases">
        <title>Comparative genomics reveals a dynamic genome evolution in the ectomycorrhizal milk-cap (Lactarius) mushrooms.</title>
        <authorList>
            <consortium name="DOE Joint Genome Institute"/>
            <person name="Lebreton A."/>
            <person name="Tang N."/>
            <person name="Kuo A."/>
            <person name="LaButti K."/>
            <person name="Drula E."/>
            <person name="Barry K."/>
            <person name="Clum A."/>
            <person name="Lipzen A."/>
            <person name="Mousain D."/>
            <person name="Ng V."/>
            <person name="Wang R."/>
            <person name="Wang X."/>
            <person name="Dai Y."/>
            <person name="Henrissat B."/>
            <person name="Grigoriev I.V."/>
            <person name="Guerin-Laguette A."/>
            <person name="Yu F."/>
            <person name="Martin F.M."/>
        </authorList>
    </citation>
    <scope>NUCLEOTIDE SEQUENCE</scope>
    <source>
        <strain evidence="8">QP</strain>
    </source>
</reference>
<dbReference type="Pfam" id="PF13812">
    <property type="entry name" value="PPR_3"/>
    <property type="match status" value="1"/>
</dbReference>
<dbReference type="PANTHER" id="PTHR47447:SF24">
    <property type="entry name" value="PENTATRICOPEPTIDE REPEAT-CONTAINING PROTEIN"/>
    <property type="match status" value="1"/>
</dbReference>
<dbReference type="InterPro" id="IPR057027">
    <property type="entry name" value="TPR_mt"/>
</dbReference>
<dbReference type="AlphaFoldDB" id="A0AAD4LDE1"/>
<gene>
    <name evidence="8" type="ORF">EDB92DRAFT_2071992</name>
</gene>
<comment type="similarity">
    <text evidence="1">Belongs to the CCM1 family.</text>
</comment>
<evidence type="ECO:0000259" key="7">
    <source>
        <dbReference type="Pfam" id="PF23276"/>
    </source>
</evidence>
<feature type="repeat" description="PPR" evidence="5">
    <location>
        <begin position="329"/>
        <end position="363"/>
    </location>
</feature>
<evidence type="ECO:0000256" key="3">
    <source>
        <dbReference type="ARBA" id="ARBA00044493"/>
    </source>
</evidence>
<feature type="repeat" description="PPR" evidence="5">
    <location>
        <begin position="118"/>
        <end position="152"/>
    </location>
</feature>
<comment type="subunit">
    <text evidence="4">Binds to mitochondrial small subunit 15S rRNA.</text>
</comment>
<dbReference type="Pfam" id="PF23276">
    <property type="entry name" value="TPR_24"/>
    <property type="match status" value="2"/>
</dbReference>
<sequence>MLASPSRTALTLTRKRVANQAVDAPVALYSNGTFSQRLQRHPPPQDRSQRYASGPPARAENMRASRIRNQPWSLRQPPASSTGTAAFNLRLGQFVDIGHSTKFVTTLKEMKESGLRPDILTYNSAMELFGKHAMDEEAWALIDDMKALGISPDIETFRFLLQAVRYAPHEATWSVLKMMKEAGVEHTEGSYAFLIRRYLVESNLEMAFKLLVEMERRGLTPTLKTAEEIITLAAKRKMPRLALELAENFEASSVRRLGMHVWVSCLLSSSECLYKDGVLHLWAKVTNELKVLPDEGCALEVLHTAGRHGLPELALDVLRVLKTIDVELREYHFAPIIEAFCRTSRIKEALSTLTSLRQNNVEPNADTTHCIFESIRVNTDAIDAAWDALESLHAEGQTIDITAVNVVIQASIALGDLRRAFGTYQMCTELGVKPTLDTYHFLLSGCIAAQNRELGDRLITELKEAKIKPDASTYERLIVLCLTGETYEDAFFYLEEMKAEKLSPSLSVYEAIIQRCVLAKDDRYGMALEELQQFGYDVSPALERMIGGKGEARNSKYGQSRGQGTRGWNGRDKS</sequence>
<dbReference type="Pfam" id="PF13041">
    <property type="entry name" value="PPR_2"/>
    <property type="match status" value="1"/>
</dbReference>
<evidence type="ECO:0000256" key="4">
    <source>
        <dbReference type="ARBA" id="ARBA00044511"/>
    </source>
</evidence>
<accession>A0AAD4LDE1</accession>
<dbReference type="Proteomes" id="UP001201163">
    <property type="component" value="Unassembled WGS sequence"/>
</dbReference>
<dbReference type="PANTHER" id="PTHR47447">
    <property type="entry name" value="OS03G0856100 PROTEIN"/>
    <property type="match status" value="1"/>
</dbReference>
<dbReference type="EMBL" id="JAKELL010000097">
    <property type="protein sequence ID" value="KAH8982705.1"/>
    <property type="molecule type" value="Genomic_DNA"/>
</dbReference>
<comment type="caution">
    <text evidence="8">The sequence shown here is derived from an EMBL/GenBank/DDBJ whole genome shotgun (WGS) entry which is preliminary data.</text>
</comment>
<evidence type="ECO:0000313" key="9">
    <source>
        <dbReference type="Proteomes" id="UP001201163"/>
    </source>
</evidence>
<dbReference type="InterPro" id="IPR011990">
    <property type="entry name" value="TPR-like_helical_dom_sf"/>
</dbReference>
<feature type="domain" description="Pentatricopeptide repeat-containing protein-mitochondrial" evidence="7">
    <location>
        <begin position="172"/>
        <end position="246"/>
    </location>
</feature>
<dbReference type="InterPro" id="IPR002885">
    <property type="entry name" value="PPR_rpt"/>
</dbReference>
<dbReference type="PROSITE" id="PS51375">
    <property type="entry name" value="PPR"/>
    <property type="match status" value="3"/>
</dbReference>
<feature type="region of interest" description="Disordered" evidence="6">
    <location>
        <begin position="550"/>
        <end position="574"/>
    </location>
</feature>
<feature type="repeat" description="PPR" evidence="5">
    <location>
        <begin position="187"/>
        <end position="221"/>
    </location>
</feature>
<proteinExistence type="inferred from homology"/>
<evidence type="ECO:0000256" key="5">
    <source>
        <dbReference type="PROSITE-ProRule" id="PRU00708"/>
    </source>
</evidence>
<keyword evidence="2" id="KW-0677">Repeat</keyword>
<evidence type="ECO:0000256" key="2">
    <source>
        <dbReference type="ARBA" id="ARBA00022737"/>
    </source>
</evidence>
<protein>
    <recommendedName>
        <fullName evidence="7">Pentatricopeptide repeat-containing protein-mitochondrial domain-containing protein</fullName>
    </recommendedName>
</protein>
<evidence type="ECO:0000256" key="6">
    <source>
        <dbReference type="SAM" id="MobiDB-lite"/>
    </source>
</evidence>
<keyword evidence="9" id="KW-1185">Reference proteome</keyword>
<organism evidence="8 9">
    <name type="scientific">Lactarius akahatsu</name>
    <dbReference type="NCBI Taxonomy" id="416441"/>
    <lineage>
        <taxon>Eukaryota</taxon>
        <taxon>Fungi</taxon>
        <taxon>Dikarya</taxon>
        <taxon>Basidiomycota</taxon>
        <taxon>Agaricomycotina</taxon>
        <taxon>Agaricomycetes</taxon>
        <taxon>Russulales</taxon>
        <taxon>Russulaceae</taxon>
        <taxon>Lactarius</taxon>
    </lineage>
</organism>
<dbReference type="Gene3D" id="1.25.40.10">
    <property type="entry name" value="Tetratricopeptide repeat domain"/>
    <property type="match status" value="4"/>
</dbReference>
<dbReference type="NCBIfam" id="TIGR00756">
    <property type="entry name" value="PPR"/>
    <property type="match status" value="2"/>
</dbReference>